<evidence type="ECO:0000313" key="4">
    <source>
        <dbReference type="EMBL" id="QCF26210.1"/>
    </source>
</evidence>
<organism evidence="4 5">
    <name type="scientific">Hydrocarboniclastica marina</name>
    <dbReference type="NCBI Taxonomy" id="2259620"/>
    <lineage>
        <taxon>Bacteria</taxon>
        <taxon>Pseudomonadati</taxon>
        <taxon>Pseudomonadota</taxon>
        <taxon>Gammaproteobacteria</taxon>
        <taxon>Alteromonadales</taxon>
        <taxon>Alteromonadaceae</taxon>
        <taxon>Hydrocarboniclastica</taxon>
    </lineage>
</organism>
<gene>
    <name evidence="4" type="ORF">soil367_09860</name>
</gene>
<feature type="compositionally biased region" description="Low complexity" evidence="1">
    <location>
        <begin position="483"/>
        <end position="506"/>
    </location>
</feature>
<dbReference type="NCBIfam" id="TIGR03505">
    <property type="entry name" value="FimV_core"/>
    <property type="match status" value="1"/>
</dbReference>
<keyword evidence="5" id="KW-1185">Reference proteome</keyword>
<dbReference type="RefSeq" id="WP_136548931.1">
    <property type="nucleotide sequence ID" value="NZ_CP031093.1"/>
</dbReference>
<feature type="region of interest" description="Disordered" evidence="1">
    <location>
        <begin position="250"/>
        <end position="284"/>
    </location>
</feature>
<dbReference type="InterPro" id="IPR020012">
    <property type="entry name" value="LysM_FimV"/>
</dbReference>
<dbReference type="InterPro" id="IPR038440">
    <property type="entry name" value="FimV_C_sf"/>
</dbReference>
<evidence type="ECO:0000259" key="3">
    <source>
        <dbReference type="Pfam" id="PF25800"/>
    </source>
</evidence>
<evidence type="ECO:0000313" key="5">
    <source>
        <dbReference type="Proteomes" id="UP000298049"/>
    </source>
</evidence>
<feature type="region of interest" description="Disordered" evidence="1">
    <location>
        <begin position="296"/>
        <end position="320"/>
    </location>
</feature>
<reference evidence="4 5" key="1">
    <citation type="submission" date="2018-07" db="EMBL/GenBank/DDBJ databases">
        <title>Marsedoiliclastica nanhaica gen. nov. sp. nov., a novel marine hydrocarbonoclastic bacterium isolated from an in-situ enriched hydrocarbon-degrading consortium in deep-sea sediment.</title>
        <authorList>
            <person name="Dong C."/>
            <person name="Ma T."/>
            <person name="Liu R."/>
            <person name="Shao Z."/>
        </authorList>
    </citation>
    <scope>NUCLEOTIDE SEQUENCE [LARGE SCALE GENOMIC DNA]</scope>
    <source>
        <strain evidence="5">soil36-7</strain>
    </source>
</reference>
<dbReference type="AlphaFoldDB" id="A0A4V1D8S5"/>
<evidence type="ECO:0000256" key="2">
    <source>
        <dbReference type="SAM" id="SignalP"/>
    </source>
</evidence>
<accession>A0A4V1D8S5</accession>
<keyword evidence="2" id="KW-0732">Signal</keyword>
<dbReference type="KEGG" id="hmi:soil367_09860"/>
<feature type="signal peptide" evidence="2">
    <location>
        <begin position="1"/>
        <end position="21"/>
    </location>
</feature>
<feature type="compositionally biased region" description="Low complexity" evidence="1">
    <location>
        <begin position="915"/>
        <end position="936"/>
    </location>
</feature>
<dbReference type="Pfam" id="PF25800">
    <property type="entry name" value="FimV_N"/>
    <property type="match status" value="1"/>
</dbReference>
<dbReference type="InterPro" id="IPR057840">
    <property type="entry name" value="FimV_N"/>
</dbReference>
<dbReference type="InterPro" id="IPR020011">
    <property type="entry name" value="FimV_C"/>
</dbReference>
<evidence type="ECO:0000256" key="1">
    <source>
        <dbReference type="SAM" id="MobiDB-lite"/>
    </source>
</evidence>
<feature type="compositionally biased region" description="Acidic residues" evidence="1">
    <location>
        <begin position="1022"/>
        <end position="1039"/>
    </location>
</feature>
<dbReference type="PANTHER" id="PTHR24216:SF65">
    <property type="entry name" value="PAXILLIN-LIKE PROTEIN 1"/>
    <property type="match status" value="1"/>
</dbReference>
<protein>
    <recommendedName>
        <fullName evidence="3">FimV N-terminal domain-containing protein</fullName>
    </recommendedName>
</protein>
<feature type="chain" id="PRO_5020663059" description="FimV N-terminal domain-containing protein" evidence="2">
    <location>
        <begin position="22"/>
        <end position="1159"/>
    </location>
</feature>
<feature type="compositionally biased region" description="Polar residues" evidence="1">
    <location>
        <begin position="409"/>
        <end position="426"/>
    </location>
</feature>
<feature type="region of interest" description="Disordered" evidence="1">
    <location>
        <begin position="369"/>
        <end position="521"/>
    </location>
</feature>
<feature type="compositionally biased region" description="Acidic residues" evidence="1">
    <location>
        <begin position="874"/>
        <end position="905"/>
    </location>
</feature>
<dbReference type="PANTHER" id="PTHR24216">
    <property type="entry name" value="PAXILLIN-RELATED"/>
    <property type="match status" value="1"/>
</dbReference>
<feature type="compositionally biased region" description="Acidic residues" evidence="1">
    <location>
        <begin position="783"/>
        <end position="801"/>
    </location>
</feature>
<feature type="region of interest" description="Disordered" evidence="1">
    <location>
        <begin position="1004"/>
        <end position="1078"/>
    </location>
</feature>
<sequence length="1159" mass="123515">MKVRKLAVALALAGTMGSSLAYALGLGEVTVNSSLNEPLSAEIDLVRPGDLTQEEIAASLAPQRDFERVGIEPMFFLNEIQFNVEKNSRGELVLKLTTRKPVREPYLNFLVEVAWPSGRLLREYALLIDPPVFRDGPADQPAPRAATPALQTRAAPAPSQRSQASSQAQSDVSRPQSYGPVKASDTLWGIAQNMRPADDLTPQQVMLAIQDVNPDAFLSNNINLLREGSILRVPSEETIRARTAREAVQQVSSQNRRFRQQGAPSEPAIDAVSRGPATASAPEVVEQGDELRLVAGDLGTSSSDGSNAGEAGGAGEGQAQANLAITREELDQTRRENEELNSRLEDLQSQLADMRRLIQLQSDQMASLQAMAEANQAAVQSDPQETDRQAPQSEQAPPAQAQSDQTQPEQTQSEQDQLEQKATQSAEPAVADQSDDAAASPAQHSPAQQEPGQSDEVVAEEPAEVVEPIQPAVGEAPQPSPVADQDAASEEPAAPQAESPVASQPATTGVDSSAEEPESPLAAEGILQKLQNNPIYQVGAGAIALALLGVLWFLARKNARREEEFYAQLQSEEAGAEPKPAQDDDQADAFALGLGAGGTDAPEDDENFDERRDAETAALHAAHSEDEDPLAEADVYLAYGRLDQAVQVLENGIERDPARQDIRLKLLGIYADSGNEEAFARHMGVLENSEDENVIARGEALRERLAQQLGSPRADDFESQLLGTGDENEFDPSVADGEQRSDSWAGSNRADSDVETGSGSAAAFAVPEEDASANRKDTRDDLIEYDLGDLDFELDTEEDETAEHARTPADEDDQTVEDLAGGEAELADNPADVSESDAADNARSASGADNLDFTEEELRGLDFSEEPGNATGAPDDEETLAFDDEQLADLDLSDLEGDSALESDADSSVYTAAVDSPESGADASEAAAESAGEAAPGKPDDVSTFDESFLDELDAELEKVTRDEGEDFGTDGLGNGLDERLDRDADIDDLELDVSDEDLAFIEEVSGGSDSASGIEPPIADAADEQTDEEESLDFDLEDAASLGETADSEPEPEIANDRVDEVPEATGSAQEGDLEGFDDSLLDVNESDFTDLSEDDIGDDDDFGFLDGADEAATKLDLARAYFEMGDAEGARDILEEVISEGSDSQKAEAQELLGKLS</sequence>
<feature type="region of interest" description="Disordered" evidence="1">
    <location>
        <begin position="707"/>
        <end position="948"/>
    </location>
</feature>
<dbReference type="Gene3D" id="1.20.58.2200">
    <property type="match status" value="1"/>
</dbReference>
<proteinExistence type="predicted"/>
<feature type="compositionally biased region" description="Basic and acidic residues" evidence="1">
    <location>
        <begin position="772"/>
        <end position="782"/>
    </location>
</feature>
<dbReference type="EMBL" id="CP031093">
    <property type="protein sequence ID" value="QCF26210.1"/>
    <property type="molecule type" value="Genomic_DNA"/>
</dbReference>
<feature type="domain" description="FimV N-terminal" evidence="3">
    <location>
        <begin position="24"/>
        <end position="131"/>
    </location>
</feature>
<feature type="compositionally biased region" description="Low complexity" evidence="1">
    <location>
        <begin position="153"/>
        <end position="170"/>
    </location>
</feature>
<feature type="compositionally biased region" description="Low complexity" evidence="1">
    <location>
        <begin position="428"/>
        <end position="448"/>
    </location>
</feature>
<feature type="region of interest" description="Disordered" evidence="1">
    <location>
        <begin position="135"/>
        <end position="180"/>
    </location>
</feature>
<feature type="compositionally biased region" description="Low complexity" evidence="1">
    <location>
        <begin position="389"/>
        <end position="408"/>
    </location>
</feature>
<dbReference type="Proteomes" id="UP000298049">
    <property type="component" value="Chromosome"/>
</dbReference>
<feature type="region of interest" description="Disordered" evidence="1">
    <location>
        <begin position="960"/>
        <end position="980"/>
    </location>
</feature>
<dbReference type="NCBIfam" id="TIGR03504">
    <property type="entry name" value="FimV_Cterm"/>
    <property type="match status" value="1"/>
</dbReference>
<dbReference type="OrthoDB" id="5298707at2"/>
<name>A0A4V1D8S5_9ALTE</name>